<sequence length="256" mass="28459">MPFRFLLQRMKLLGVKMSAINAENNWLKVKKRLKKSQSNNKMAVKQKEFKKEGLTKYVRGTDRGQVIDFPLSLSDTNETKKVVDATNIVDQLEAADLAAVLNIKLDRLGQEKDELLEFKELKDDLNNVIVIDKSSDAQNVSKTNSSFYEDNQNSGTTNTDPIAQALDDIFATNVEQKTNLGKLAEQIKKTAEIKTQTPQARGTVVLRNKSQTQQKNSYVLLDAGIPTFKQQVSTQGQGSVSLHNGTLISLNTSTVA</sequence>
<accession>A0AB38W962</accession>
<protein>
    <submittedName>
        <fullName evidence="2">Uncharacterized protein</fullName>
    </submittedName>
</protein>
<dbReference type="Pfam" id="PF12506">
    <property type="entry name" value="DUF3713"/>
    <property type="match status" value="1"/>
</dbReference>
<dbReference type="InterPro" id="IPR022186">
    <property type="entry name" value="DUF3713"/>
</dbReference>
<dbReference type="EMBL" id="LR214945">
    <property type="protein sequence ID" value="VEU57020.1"/>
    <property type="molecule type" value="Genomic_DNA"/>
</dbReference>
<evidence type="ECO:0000313" key="2">
    <source>
        <dbReference type="EMBL" id="VEU57020.1"/>
    </source>
</evidence>
<evidence type="ECO:0000256" key="1">
    <source>
        <dbReference type="ARBA" id="ARBA00010828"/>
    </source>
</evidence>
<evidence type="ECO:0000313" key="3">
    <source>
        <dbReference type="Proteomes" id="UP000289557"/>
    </source>
</evidence>
<organism evidence="2 3">
    <name type="scientific">Mycoplasmoides pneumoniae</name>
    <name type="common">Mycoplasma pneumoniae</name>
    <dbReference type="NCBI Taxonomy" id="2104"/>
    <lineage>
        <taxon>Bacteria</taxon>
        <taxon>Bacillati</taxon>
        <taxon>Mycoplasmatota</taxon>
        <taxon>Mycoplasmoidales</taxon>
        <taxon>Mycoplasmoidaceae</taxon>
        <taxon>Mycoplasmoides</taxon>
    </lineage>
</organism>
<proteinExistence type="inferred from homology"/>
<name>A0AB38W962_MYCPM</name>
<gene>
    <name evidence="2" type="ORF">NCTC10119_00288</name>
</gene>
<dbReference type="AlphaFoldDB" id="A0AB38W962"/>
<reference evidence="2 3" key="1">
    <citation type="submission" date="2019-01" db="EMBL/GenBank/DDBJ databases">
        <authorList>
            <consortium name="Pathogen Informatics"/>
        </authorList>
    </citation>
    <scope>NUCLEOTIDE SEQUENCE [LARGE SCALE GENOMIC DNA]</scope>
    <source>
        <strain evidence="2 3">NCTC10119</strain>
    </source>
</reference>
<dbReference type="Proteomes" id="UP000289557">
    <property type="component" value="Chromosome"/>
</dbReference>
<comment type="similarity">
    <text evidence="1">Belongs to the MG307/MG309/MG338 family.</text>
</comment>